<organism evidence="1 2">
    <name type="scientific">Cryobacterium gelidum</name>
    <dbReference type="NCBI Taxonomy" id="1259164"/>
    <lineage>
        <taxon>Bacteria</taxon>
        <taxon>Bacillati</taxon>
        <taxon>Actinomycetota</taxon>
        <taxon>Actinomycetes</taxon>
        <taxon>Micrococcales</taxon>
        <taxon>Microbacteriaceae</taxon>
        <taxon>Cryobacterium</taxon>
    </lineage>
</organism>
<dbReference type="Proteomes" id="UP000297983">
    <property type="component" value="Unassembled WGS sequence"/>
</dbReference>
<keyword evidence="2" id="KW-1185">Reference proteome</keyword>
<dbReference type="EMBL" id="SOHL01000008">
    <property type="protein sequence ID" value="TFD72725.1"/>
    <property type="molecule type" value="Genomic_DNA"/>
</dbReference>
<name>A0A4R9AYI1_9MICO</name>
<dbReference type="AlphaFoldDB" id="A0A4R9AYI1"/>
<evidence type="ECO:0000313" key="1">
    <source>
        <dbReference type="EMBL" id="TFD72725.1"/>
    </source>
</evidence>
<gene>
    <name evidence="1" type="ORF">E3T50_05270</name>
</gene>
<evidence type="ECO:0000313" key="2">
    <source>
        <dbReference type="Proteomes" id="UP000297983"/>
    </source>
</evidence>
<dbReference type="RefSeq" id="WP_134550896.1">
    <property type="nucleotide sequence ID" value="NZ_SOHL01000008.1"/>
</dbReference>
<proteinExistence type="predicted"/>
<accession>A0A4R9AYI1</accession>
<comment type="caution">
    <text evidence="1">The sequence shown here is derived from an EMBL/GenBank/DDBJ whole genome shotgun (WGS) entry which is preliminary data.</text>
</comment>
<protein>
    <submittedName>
        <fullName evidence="1">Uncharacterized protein</fullName>
    </submittedName>
</protein>
<reference evidence="1 2" key="1">
    <citation type="submission" date="2019-03" db="EMBL/GenBank/DDBJ databases">
        <title>Genomics of glacier-inhabiting Cryobacterium strains.</title>
        <authorList>
            <person name="Liu Q."/>
            <person name="Xin Y.-H."/>
        </authorList>
    </citation>
    <scope>NUCLEOTIDE SEQUENCE [LARGE SCALE GENOMIC DNA]</scope>
    <source>
        <strain evidence="1 2">Hz16</strain>
    </source>
</reference>
<sequence length="80" mass="8890">MVTITNPSHVSTEGLKSVMVKFFQSTPSAVLVIAGGRRALVQAKVRRSGRCVVGCSHFRAHHRVVDRVIRIELEKASHQR</sequence>